<evidence type="ECO:0000313" key="2">
    <source>
        <dbReference type="EMBL" id="ETS87696.1"/>
    </source>
</evidence>
<organism evidence="2 3">
    <name type="scientific">Pestalotiopsis fici (strain W106-1 / CGMCC3.15140)</name>
    <dbReference type="NCBI Taxonomy" id="1229662"/>
    <lineage>
        <taxon>Eukaryota</taxon>
        <taxon>Fungi</taxon>
        <taxon>Dikarya</taxon>
        <taxon>Ascomycota</taxon>
        <taxon>Pezizomycotina</taxon>
        <taxon>Sordariomycetes</taxon>
        <taxon>Xylariomycetidae</taxon>
        <taxon>Amphisphaeriales</taxon>
        <taxon>Sporocadaceae</taxon>
        <taxon>Pestalotiopsis</taxon>
    </lineage>
</organism>
<keyword evidence="3" id="KW-1185">Reference proteome</keyword>
<accession>W3XR46</accession>
<dbReference type="OMA" id="WREFPFY"/>
<dbReference type="PANTHER" id="PTHR31896:SF64">
    <property type="entry name" value="TRICHOTHECENE 3-O-ACETYLTRANSFERASE"/>
    <property type="match status" value="1"/>
</dbReference>
<dbReference type="eggNOG" id="ENOG502T20N">
    <property type="taxonomic scope" value="Eukaryota"/>
</dbReference>
<proteinExistence type="predicted"/>
<evidence type="ECO:0000256" key="1">
    <source>
        <dbReference type="ARBA" id="ARBA00022679"/>
    </source>
</evidence>
<dbReference type="InParanoid" id="W3XR46"/>
<dbReference type="InterPro" id="IPR051283">
    <property type="entry name" value="Sec_Metabolite_Acyltrans"/>
</dbReference>
<gene>
    <name evidence="2" type="ORF">PFICI_01524</name>
</gene>
<dbReference type="InterPro" id="IPR023213">
    <property type="entry name" value="CAT-like_dom_sf"/>
</dbReference>
<sequence length="487" mass="53220">MAVIDKAPVLLGPEQTGPKGWIQSMICLELADNYDADEISSILKKAWATFTARTPMVGVEAVPLGGDLKPAGQLKLQPYGAGEVEDFVVKDHRADETLPTFAQIKAQGFPNSAAGHAKFCLRGANGPWPIFGVDRLATNFMQANLIKGGLLINHLCFHAFGDGTSMWKLVQIFAEDVRRAQGLAVEQPVEIPTADRAKLLKATGKNVCANFAQEHQEYIHLPFTPDALPDGLTKAKHHAHVFRFTPEAIQKLKAECSPANVRVLKSLVAQDQLPKFVSTNDVLTALLWRTAQRAEQADHAAYDGTETPSVVMVALDARRRTHVPVHPHTLGNIVGYSPAILPLSKVLNSSEATLADLACLIRIGVNKCGSTYYDEVAHYIENMDDVNRLAGTAFLDMPGKNVLQSNWSEFDYYGIEWGPAFGDRIKAVRFPAGGVCAGFQIIMPTHPDSPAGTVDVLTDVSDEAWPRLLRDETWNTYAKNPTTVAYE</sequence>
<keyword evidence="1" id="KW-0808">Transferase</keyword>
<dbReference type="Pfam" id="PF02458">
    <property type="entry name" value="Transferase"/>
    <property type="match status" value="1"/>
</dbReference>
<protein>
    <recommendedName>
        <fullName evidence="4">Trichothecene 3-O-acetyltransferase</fullName>
    </recommendedName>
</protein>
<dbReference type="RefSeq" id="XP_007828296.1">
    <property type="nucleotide sequence ID" value="XM_007830105.1"/>
</dbReference>
<dbReference type="KEGG" id="pfy:PFICI_01524"/>
<dbReference type="Gene3D" id="3.30.559.10">
    <property type="entry name" value="Chloramphenicol acetyltransferase-like domain"/>
    <property type="match status" value="2"/>
</dbReference>
<evidence type="ECO:0000313" key="3">
    <source>
        <dbReference type="Proteomes" id="UP000030651"/>
    </source>
</evidence>
<dbReference type="HOGENOM" id="CLU_026450_4_0_1"/>
<dbReference type="PANTHER" id="PTHR31896">
    <property type="entry name" value="FAMILY REGULATORY PROTEIN, PUTATIVE (AFU_ORTHOLOGUE AFUA_3G14730)-RELATED"/>
    <property type="match status" value="1"/>
</dbReference>
<name>W3XR46_PESFW</name>
<dbReference type="AlphaFoldDB" id="W3XR46"/>
<dbReference type="GO" id="GO:0016740">
    <property type="term" value="F:transferase activity"/>
    <property type="evidence" value="ECO:0007669"/>
    <property type="project" value="UniProtKB-KW"/>
</dbReference>
<evidence type="ECO:0008006" key="4">
    <source>
        <dbReference type="Google" id="ProtNLM"/>
    </source>
</evidence>
<reference evidence="3" key="1">
    <citation type="journal article" date="2015" name="BMC Genomics">
        <title>Genomic and transcriptomic analysis of the endophytic fungus Pestalotiopsis fici reveals its lifestyle and high potential for synthesis of natural products.</title>
        <authorList>
            <person name="Wang X."/>
            <person name="Zhang X."/>
            <person name="Liu L."/>
            <person name="Xiang M."/>
            <person name="Wang W."/>
            <person name="Sun X."/>
            <person name="Che Y."/>
            <person name="Guo L."/>
            <person name="Liu G."/>
            <person name="Guo L."/>
            <person name="Wang C."/>
            <person name="Yin W.B."/>
            <person name="Stadler M."/>
            <person name="Zhang X."/>
            <person name="Liu X."/>
        </authorList>
    </citation>
    <scope>NUCLEOTIDE SEQUENCE [LARGE SCALE GENOMIC DNA]</scope>
    <source>
        <strain evidence="3">W106-1 / CGMCC3.15140</strain>
    </source>
</reference>
<dbReference type="Proteomes" id="UP000030651">
    <property type="component" value="Unassembled WGS sequence"/>
</dbReference>
<dbReference type="OrthoDB" id="1862401at2759"/>
<dbReference type="GeneID" id="19266537"/>
<dbReference type="EMBL" id="KI912109">
    <property type="protein sequence ID" value="ETS87696.1"/>
    <property type="molecule type" value="Genomic_DNA"/>
</dbReference>